<dbReference type="GO" id="GO:0030246">
    <property type="term" value="F:carbohydrate binding"/>
    <property type="evidence" value="ECO:0007669"/>
    <property type="project" value="UniProtKB-UniRule"/>
</dbReference>
<evidence type="ECO:0000259" key="3">
    <source>
        <dbReference type="PROSITE" id="PS51304"/>
    </source>
</evidence>
<dbReference type="SMART" id="SM00908">
    <property type="entry name" value="Gal-bind_lectin"/>
    <property type="match status" value="1"/>
</dbReference>
<dbReference type="Gene3D" id="2.60.120.200">
    <property type="match status" value="1"/>
</dbReference>
<dbReference type="EnsemblMetazoa" id="ENSAATROPT006169">
    <property type="protein sequence ID" value="ENSAATROPP005618"/>
    <property type="gene ID" value="ENSAATROPG004994"/>
</dbReference>
<evidence type="ECO:0000313" key="4">
    <source>
        <dbReference type="EnsemblMetazoa" id="AATE001111-PA.1"/>
    </source>
</evidence>
<dbReference type="OrthoDB" id="8443340at2759"/>
<evidence type="ECO:0000313" key="5">
    <source>
        <dbReference type="Proteomes" id="UP000075880"/>
    </source>
</evidence>
<dbReference type="EnsemblMetazoa" id="AATE001111-RA">
    <property type="protein sequence ID" value="AATE001111-PA.1"/>
    <property type="gene ID" value="AATE001111"/>
</dbReference>
<dbReference type="Proteomes" id="UP000075880">
    <property type="component" value="Unassembled WGS sequence"/>
</dbReference>
<dbReference type="Pfam" id="PF00337">
    <property type="entry name" value="Gal-bind_lectin"/>
    <property type="match status" value="1"/>
</dbReference>
<name>A0A182IKY0_ANOAO</name>
<keyword evidence="1 2" id="KW-0430">Lectin</keyword>
<keyword evidence="5" id="KW-1185">Reference proteome</keyword>
<reference evidence="5" key="1">
    <citation type="submission" date="2021-09" db="EMBL/GenBank/DDBJ databases">
        <authorList>
            <consortium name="Infravec"/>
            <person name="Campbell I L."/>
            <person name="Maslen G."/>
            <person name="Yates A."/>
        </authorList>
    </citation>
    <scope>NUCLEOTIDE SEQUENCE [LARGE SCALE GENOMIC DNA]</scope>
    <source>
        <strain evidence="5">Infravec2 EBRE</strain>
    </source>
</reference>
<evidence type="ECO:0000256" key="1">
    <source>
        <dbReference type="ARBA" id="ARBA00022734"/>
    </source>
</evidence>
<organism evidence="4">
    <name type="scientific">Anopheles atroparvus</name>
    <name type="common">European mosquito</name>
    <dbReference type="NCBI Taxonomy" id="41427"/>
    <lineage>
        <taxon>Eukaryota</taxon>
        <taxon>Metazoa</taxon>
        <taxon>Ecdysozoa</taxon>
        <taxon>Arthropoda</taxon>
        <taxon>Hexapoda</taxon>
        <taxon>Insecta</taxon>
        <taxon>Pterygota</taxon>
        <taxon>Neoptera</taxon>
        <taxon>Endopterygota</taxon>
        <taxon>Diptera</taxon>
        <taxon>Nematocera</taxon>
        <taxon>Culicoidea</taxon>
        <taxon>Culicidae</taxon>
        <taxon>Anophelinae</taxon>
        <taxon>Anopheles</taxon>
    </lineage>
</organism>
<dbReference type="SUPFAM" id="SSF49899">
    <property type="entry name" value="Concanavalin A-like lectins/glucanases"/>
    <property type="match status" value="1"/>
</dbReference>
<dbReference type="VEuPathDB" id="VectorBase:AATE001111"/>
<protein>
    <recommendedName>
        <fullName evidence="2">Galectin</fullName>
    </recommendedName>
</protein>
<reference evidence="4" key="2">
    <citation type="submission" date="2022-08" db="UniProtKB">
        <authorList>
            <consortium name="EnsemblMetazoa"/>
        </authorList>
    </citation>
    <scope>IDENTIFICATION</scope>
    <source>
        <strain evidence="4">EBRO</strain>
    </source>
</reference>
<feature type="domain" description="Galectin" evidence="3">
    <location>
        <begin position="6"/>
        <end position="151"/>
    </location>
</feature>
<accession>A0A182IKY0</accession>
<dbReference type="STRING" id="41427.A0A182IKY0"/>
<sequence>MSLRPFKAQFPTNPKEGDEVLIRGTLKEHARCFSVNFCLPRPTEVPPHVSPPYIAYHFKTIYEDQGDGKVIQNFKNLEWHAKEKVSDNIWHTNRNEAFTVIFRLHEEKIKVFGNDIQHNPDYEYELTMPLEEIDTIELWDDVKEVKEIRFCYDKRNAC</sequence>
<dbReference type="PROSITE" id="PS51304">
    <property type="entry name" value="GALECTIN"/>
    <property type="match status" value="1"/>
</dbReference>
<dbReference type="InterPro" id="IPR001079">
    <property type="entry name" value="Galectin_CRD"/>
</dbReference>
<dbReference type="AlphaFoldDB" id="A0A182IKY0"/>
<dbReference type="InterPro" id="IPR013320">
    <property type="entry name" value="ConA-like_dom_sf"/>
</dbReference>
<evidence type="ECO:0000256" key="2">
    <source>
        <dbReference type="RuleBase" id="RU102079"/>
    </source>
</evidence>
<proteinExistence type="predicted"/>